<comment type="caution">
    <text evidence="1">The sequence shown here is derived from an EMBL/GenBank/DDBJ whole genome shotgun (WGS) entry which is preliminary data.</text>
</comment>
<accession>A0ACB7W4B3</accession>
<name>A0ACB7W4B3_DIOAL</name>
<keyword evidence="2" id="KW-1185">Reference proteome</keyword>
<gene>
    <name evidence="1" type="ORF">IHE45_05G118700</name>
</gene>
<evidence type="ECO:0000313" key="2">
    <source>
        <dbReference type="Proteomes" id="UP000827976"/>
    </source>
</evidence>
<proteinExistence type="predicted"/>
<reference evidence="2" key="1">
    <citation type="journal article" date="2022" name="Nat. Commun.">
        <title>Chromosome evolution and the genetic basis of agronomically important traits in greater yam.</title>
        <authorList>
            <person name="Bredeson J.V."/>
            <person name="Lyons J.B."/>
            <person name="Oniyinde I.O."/>
            <person name="Okereke N.R."/>
            <person name="Kolade O."/>
            <person name="Nnabue I."/>
            <person name="Nwadili C.O."/>
            <person name="Hribova E."/>
            <person name="Parker M."/>
            <person name="Nwogha J."/>
            <person name="Shu S."/>
            <person name="Carlson J."/>
            <person name="Kariba R."/>
            <person name="Muthemba S."/>
            <person name="Knop K."/>
            <person name="Barton G.J."/>
            <person name="Sherwood A.V."/>
            <person name="Lopez-Montes A."/>
            <person name="Asiedu R."/>
            <person name="Jamnadass R."/>
            <person name="Muchugi A."/>
            <person name="Goodstein D."/>
            <person name="Egesi C.N."/>
            <person name="Featherston J."/>
            <person name="Asfaw A."/>
            <person name="Simpson G.G."/>
            <person name="Dolezel J."/>
            <person name="Hendre P.S."/>
            <person name="Van Deynze A."/>
            <person name="Kumar P.L."/>
            <person name="Obidiegwu J.E."/>
            <person name="Bhattacharjee R."/>
            <person name="Rokhsar D.S."/>
        </authorList>
    </citation>
    <scope>NUCLEOTIDE SEQUENCE [LARGE SCALE GENOMIC DNA]</scope>
    <source>
        <strain evidence="2">cv. TDa95/00328</strain>
    </source>
</reference>
<dbReference type="EMBL" id="CM037015">
    <property type="protein sequence ID" value="KAH7682395.1"/>
    <property type="molecule type" value="Genomic_DNA"/>
</dbReference>
<sequence>MESRKTHLLISCLLLSLFLSLSSSWNSSVYLLDSLIRDHAFESLIGKQTGKLYQVSLPKNLSGIEASVVRLRNAQFWSHGINANNIFSIPPRTKTIPPVKRLVIVFVSFSNLSSFFYDLPTHVLIAPILGFSVYDATNISCDTVNVTELELSVTEAPISIVFPQVELPADRNSKIECVVFSSNGSVNFLSTSYSMSMCMAMSSGWFSIVVSPSSLRPPMVVMREEQGRKWRNWVIVSMIGVVGLALLCLLVGIGVFKKITKSGKLKEMEMKAENGEVLESVWIGRTKMPFSTMRRTQPLIENGTAP</sequence>
<protein>
    <submittedName>
        <fullName evidence="1">Uncharacterized protein</fullName>
    </submittedName>
</protein>
<organism evidence="1 2">
    <name type="scientific">Dioscorea alata</name>
    <name type="common">Purple yam</name>
    <dbReference type="NCBI Taxonomy" id="55571"/>
    <lineage>
        <taxon>Eukaryota</taxon>
        <taxon>Viridiplantae</taxon>
        <taxon>Streptophyta</taxon>
        <taxon>Embryophyta</taxon>
        <taxon>Tracheophyta</taxon>
        <taxon>Spermatophyta</taxon>
        <taxon>Magnoliopsida</taxon>
        <taxon>Liliopsida</taxon>
        <taxon>Dioscoreales</taxon>
        <taxon>Dioscoreaceae</taxon>
        <taxon>Dioscorea</taxon>
    </lineage>
</organism>
<dbReference type="Proteomes" id="UP000827976">
    <property type="component" value="Chromosome 5"/>
</dbReference>
<evidence type="ECO:0000313" key="1">
    <source>
        <dbReference type="EMBL" id="KAH7682395.1"/>
    </source>
</evidence>